<accession>A0AAV3RW14</accession>
<feature type="region of interest" description="Disordered" evidence="1">
    <location>
        <begin position="31"/>
        <end position="97"/>
    </location>
</feature>
<evidence type="ECO:0000313" key="3">
    <source>
        <dbReference type="Proteomes" id="UP001454036"/>
    </source>
</evidence>
<keyword evidence="3" id="KW-1185">Reference proteome</keyword>
<evidence type="ECO:0000256" key="1">
    <source>
        <dbReference type="SAM" id="MobiDB-lite"/>
    </source>
</evidence>
<dbReference type="AlphaFoldDB" id="A0AAV3RW14"/>
<sequence length="97" mass="11019">MPMSKGVSFVDPTASKVIINRDVIFAEDKLQKEDINDSTERKHPETTTVHVKNKSQQQDSSEELEHENQELTKSGDSPVETESPEIRRSSRLTRRPG</sequence>
<feature type="compositionally biased region" description="Basic and acidic residues" evidence="1">
    <location>
        <begin position="31"/>
        <end position="45"/>
    </location>
</feature>
<evidence type="ECO:0000313" key="2">
    <source>
        <dbReference type="EMBL" id="GAA0185589.1"/>
    </source>
</evidence>
<reference evidence="2 3" key="1">
    <citation type="submission" date="2024-01" db="EMBL/GenBank/DDBJ databases">
        <title>The complete chloroplast genome sequence of Lithospermum erythrorhizon: insights into the phylogenetic relationship among Boraginaceae species and the maternal lineages of purple gromwells.</title>
        <authorList>
            <person name="Okada T."/>
            <person name="Watanabe K."/>
        </authorList>
    </citation>
    <scope>NUCLEOTIDE SEQUENCE [LARGE SCALE GENOMIC DNA]</scope>
</reference>
<name>A0AAV3RW14_LITER</name>
<dbReference type="Proteomes" id="UP001454036">
    <property type="component" value="Unassembled WGS sequence"/>
</dbReference>
<proteinExistence type="predicted"/>
<feature type="compositionally biased region" description="Polar residues" evidence="1">
    <location>
        <begin position="46"/>
        <end position="59"/>
    </location>
</feature>
<dbReference type="EMBL" id="BAABME010012850">
    <property type="protein sequence ID" value="GAA0185589.1"/>
    <property type="molecule type" value="Genomic_DNA"/>
</dbReference>
<gene>
    <name evidence="2" type="ORF">LIER_32877</name>
</gene>
<comment type="caution">
    <text evidence="2">The sequence shown here is derived from an EMBL/GenBank/DDBJ whole genome shotgun (WGS) entry which is preliminary data.</text>
</comment>
<protein>
    <submittedName>
        <fullName evidence="2">Uncharacterized protein</fullName>
    </submittedName>
</protein>
<organism evidence="2 3">
    <name type="scientific">Lithospermum erythrorhizon</name>
    <name type="common">Purple gromwell</name>
    <name type="synonym">Lithospermum officinale var. erythrorhizon</name>
    <dbReference type="NCBI Taxonomy" id="34254"/>
    <lineage>
        <taxon>Eukaryota</taxon>
        <taxon>Viridiplantae</taxon>
        <taxon>Streptophyta</taxon>
        <taxon>Embryophyta</taxon>
        <taxon>Tracheophyta</taxon>
        <taxon>Spermatophyta</taxon>
        <taxon>Magnoliopsida</taxon>
        <taxon>eudicotyledons</taxon>
        <taxon>Gunneridae</taxon>
        <taxon>Pentapetalae</taxon>
        <taxon>asterids</taxon>
        <taxon>lamiids</taxon>
        <taxon>Boraginales</taxon>
        <taxon>Boraginaceae</taxon>
        <taxon>Boraginoideae</taxon>
        <taxon>Lithospermeae</taxon>
        <taxon>Lithospermum</taxon>
    </lineage>
</organism>